<evidence type="ECO:0000256" key="2">
    <source>
        <dbReference type="ARBA" id="ARBA00012220"/>
    </source>
</evidence>
<dbReference type="GO" id="GO:0005829">
    <property type="term" value="C:cytosol"/>
    <property type="evidence" value="ECO:0007669"/>
    <property type="project" value="TreeGrafter"/>
</dbReference>
<evidence type="ECO:0000259" key="10">
    <source>
        <dbReference type="Pfam" id="PF04262"/>
    </source>
</evidence>
<organism evidence="11 12">
    <name type="scientific">Lentilactobacillus farraginis DSM 18382 = JCM 14108</name>
    <dbReference type="NCBI Taxonomy" id="1423743"/>
    <lineage>
        <taxon>Bacteria</taxon>
        <taxon>Bacillati</taxon>
        <taxon>Bacillota</taxon>
        <taxon>Bacilli</taxon>
        <taxon>Lactobacillales</taxon>
        <taxon>Lactobacillaceae</taxon>
        <taxon>Lentilactobacillus</taxon>
    </lineage>
</organism>
<keyword evidence="3 8" id="KW-0436">Ligase</keyword>
<dbReference type="InterPro" id="IPR014746">
    <property type="entry name" value="Gln_synth/guanido_kin_cat_dom"/>
</dbReference>
<dbReference type="GO" id="GO:0005524">
    <property type="term" value="F:ATP binding"/>
    <property type="evidence" value="ECO:0007669"/>
    <property type="project" value="UniProtKB-KW"/>
</dbReference>
<evidence type="ECO:0000256" key="5">
    <source>
        <dbReference type="ARBA" id="ARBA00022741"/>
    </source>
</evidence>
<dbReference type="SUPFAM" id="SSF55931">
    <property type="entry name" value="Glutamine synthetase/guanido kinase"/>
    <property type="match status" value="1"/>
</dbReference>
<dbReference type="EC" id="6.3.2.2" evidence="2 9"/>
<dbReference type="GO" id="GO:0004357">
    <property type="term" value="F:glutamate-cysteine ligase activity"/>
    <property type="evidence" value="ECO:0007669"/>
    <property type="project" value="UniProtKB-EC"/>
</dbReference>
<reference evidence="11" key="1">
    <citation type="journal article" date="2014" name="Genome Announc.">
        <title>Draft Genome Sequences of Two Lactobacillus Strains, L. farraginis JCM 14108T and L. composti JCM 14202T, Isolated from Compost of Distilled Shochu Residue.</title>
        <authorList>
            <person name="Yuki M."/>
            <person name="Oshima K."/>
            <person name="Suda W."/>
            <person name="Kitahara M."/>
            <person name="Kitamura K."/>
            <person name="Iida T."/>
            <person name="Hattori M."/>
            <person name="Ohkuma M."/>
        </authorList>
    </citation>
    <scope>NUCLEOTIDE SEQUENCE [LARGE SCALE GENOMIC DNA]</scope>
    <source>
        <strain evidence="11">JCM 14108</strain>
    </source>
</reference>
<comment type="pathway">
    <text evidence="1 9">Sulfur metabolism; glutathione biosynthesis; glutathione from L-cysteine and L-glutamate: step 1/2.</text>
</comment>
<accession>X0QBB3</accession>
<evidence type="ECO:0000256" key="7">
    <source>
        <dbReference type="ARBA" id="ARBA00048819"/>
    </source>
</evidence>
<evidence type="ECO:0000256" key="9">
    <source>
        <dbReference type="RuleBase" id="RU004391"/>
    </source>
</evidence>
<comment type="catalytic activity">
    <reaction evidence="7 9">
        <text>L-cysteine + L-glutamate + ATP = gamma-L-glutamyl-L-cysteine + ADP + phosphate + H(+)</text>
        <dbReference type="Rhea" id="RHEA:13285"/>
        <dbReference type="ChEBI" id="CHEBI:15378"/>
        <dbReference type="ChEBI" id="CHEBI:29985"/>
        <dbReference type="ChEBI" id="CHEBI:30616"/>
        <dbReference type="ChEBI" id="CHEBI:35235"/>
        <dbReference type="ChEBI" id="CHEBI:43474"/>
        <dbReference type="ChEBI" id="CHEBI:58173"/>
        <dbReference type="ChEBI" id="CHEBI:456216"/>
        <dbReference type="EC" id="6.3.2.2"/>
    </reaction>
</comment>
<dbReference type="UniPathway" id="UPA00142">
    <property type="reaction ID" value="UER00209"/>
</dbReference>
<keyword evidence="6" id="KW-0067">ATP-binding</keyword>
<protein>
    <recommendedName>
        <fullName evidence="2 9">Glutamate--cysteine ligase</fullName>
        <ecNumber evidence="2 9">6.3.2.2</ecNumber>
    </recommendedName>
</protein>
<sequence length="443" mass="50257">MIRMKSANYIASLINSFVGLEVETHRINGTGGLSKHPYPTGLLDEKKHHFIKNDFLETQSELITPPELNTKQGLTDLGAYHQALRSELASSEYLWPYSMPPKLRSDHTDIEIAQTDYKNYIYRQKVAKLRKIERTAETGVHVNVGLTPAALQLMAEDSTPENLDNLYLQAAVGFMTHRWLLTYLFGATPVAFKNYFSSTATSPKRPVRSIRNSKLGFGNGFIASYRSVSDYVDDIEAAVRDHKIIAEREYYGTVRLKRTPHLTDLLSEGILYIELRIYDLDPFAPLGVSADAVNLVRLMFAFFASNQPFNLDQVNEEIQVAADKNEAVAMENPFAITQFHDQAATFINKLKTFSLGISLPFNAQQLCLRMLERIDNPLLTPSARLISWTNRDSQQLFEKLLLMAKCYQSDFLTHPVYGFEDRSAAEQQRILQQLKMGNQLSSN</sequence>
<evidence type="ECO:0000256" key="1">
    <source>
        <dbReference type="ARBA" id="ARBA00005006"/>
    </source>
</evidence>
<comment type="similarity">
    <text evidence="8">Belongs to the glutamate--cysteine ligase type 1 family.</text>
</comment>
<evidence type="ECO:0000256" key="8">
    <source>
        <dbReference type="RuleBase" id="RU003544"/>
    </source>
</evidence>
<dbReference type="PANTHER" id="PTHR38761:SF1">
    <property type="entry name" value="GLUTAMATE--CYSTEINE LIGASE"/>
    <property type="match status" value="1"/>
</dbReference>
<evidence type="ECO:0000256" key="3">
    <source>
        <dbReference type="ARBA" id="ARBA00022598"/>
    </source>
</evidence>
<feature type="domain" description="Glutamate--cysteine ligase" evidence="10">
    <location>
        <begin position="5"/>
        <end position="241"/>
    </location>
</feature>
<dbReference type="Gene3D" id="3.30.590.20">
    <property type="match status" value="1"/>
</dbReference>
<evidence type="ECO:0000313" key="12">
    <source>
        <dbReference type="Proteomes" id="UP000019488"/>
    </source>
</evidence>
<dbReference type="InterPro" id="IPR007370">
    <property type="entry name" value="Glu_cys_ligase"/>
</dbReference>
<dbReference type="GO" id="GO:0046872">
    <property type="term" value="F:metal ion binding"/>
    <property type="evidence" value="ECO:0007669"/>
    <property type="project" value="TreeGrafter"/>
</dbReference>
<evidence type="ECO:0000256" key="4">
    <source>
        <dbReference type="ARBA" id="ARBA00022684"/>
    </source>
</evidence>
<dbReference type="OrthoDB" id="9803907at2"/>
<keyword evidence="4 8" id="KW-0317">Glutathione biosynthesis</keyword>
<gene>
    <name evidence="11" type="ORF">JCM14108_837</name>
</gene>
<dbReference type="GO" id="GO:0006750">
    <property type="term" value="P:glutathione biosynthetic process"/>
    <property type="evidence" value="ECO:0007669"/>
    <property type="project" value="UniProtKB-UniPathway"/>
</dbReference>
<dbReference type="EMBL" id="BAKI01000005">
    <property type="protein sequence ID" value="GAF35905.1"/>
    <property type="molecule type" value="Genomic_DNA"/>
</dbReference>
<evidence type="ECO:0000313" key="11">
    <source>
        <dbReference type="EMBL" id="GAF35905.1"/>
    </source>
</evidence>
<dbReference type="STRING" id="1423743.FD41_GL000224"/>
<name>X0QBB3_9LACO</name>
<keyword evidence="5" id="KW-0547">Nucleotide-binding</keyword>
<dbReference type="PANTHER" id="PTHR38761">
    <property type="entry name" value="GLUTAMATE--CYSTEINE LIGASE"/>
    <property type="match status" value="1"/>
</dbReference>
<feature type="domain" description="Glutamate--cysteine ligase" evidence="10">
    <location>
        <begin position="246"/>
        <end position="307"/>
    </location>
</feature>
<comment type="caution">
    <text evidence="11">The sequence shown here is derived from an EMBL/GenBank/DDBJ whole genome shotgun (WGS) entry which is preliminary data.</text>
</comment>
<dbReference type="InterPro" id="IPR006334">
    <property type="entry name" value="Glut_cys_ligase"/>
</dbReference>
<dbReference type="Pfam" id="PF04262">
    <property type="entry name" value="Glu_cys_ligase"/>
    <property type="match status" value="2"/>
</dbReference>
<dbReference type="RefSeq" id="WP_035178437.1">
    <property type="nucleotide sequence ID" value="NZ_AZFY01000085.1"/>
</dbReference>
<proteinExistence type="inferred from homology"/>
<dbReference type="Proteomes" id="UP000019488">
    <property type="component" value="Unassembled WGS sequence"/>
</dbReference>
<evidence type="ECO:0000256" key="6">
    <source>
        <dbReference type="ARBA" id="ARBA00022840"/>
    </source>
</evidence>
<dbReference type="AlphaFoldDB" id="X0QBB3"/>